<dbReference type="OrthoDB" id="9801717at2"/>
<dbReference type="GO" id="GO:0006313">
    <property type="term" value="P:DNA transposition"/>
    <property type="evidence" value="ECO:0007669"/>
    <property type="project" value="UniProtKB-UniRule"/>
</dbReference>
<organism evidence="12 13">
    <name type="scientific">Hyunsoonleella flava</name>
    <dbReference type="NCBI Taxonomy" id="2527939"/>
    <lineage>
        <taxon>Bacteria</taxon>
        <taxon>Pseudomonadati</taxon>
        <taxon>Bacteroidota</taxon>
        <taxon>Flavobacteriia</taxon>
        <taxon>Flavobacteriales</taxon>
        <taxon>Flavobacteriaceae</taxon>
    </lineage>
</organism>
<dbReference type="Gene3D" id="1.10.150.130">
    <property type="match status" value="1"/>
</dbReference>
<dbReference type="Gene3D" id="1.10.443.10">
    <property type="entry name" value="Intergrase catalytic core"/>
    <property type="match status" value="1"/>
</dbReference>
<dbReference type="GO" id="GO:0007059">
    <property type="term" value="P:chromosome segregation"/>
    <property type="evidence" value="ECO:0007669"/>
    <property type="project" value="UniProtKB-UniRule"/>
</dbReference>
<evidence type="ECO:0000256" key="8">
    <source>
        <dbReference type="ARBA" id="ARBA00023306"/>
    </source>
</evidence>
<dbReference type="InterPro" id="IPR050090">
    <property type="entry name" value="Tyrosine_recombinase_XerCD"/>
</dbReference>
<dbReference type="InterPro" id="IPR013762">
    <property type="entry name" value="Integrase-like_cat_sf"/>
</dbReference>
<feature type="active site" evidence="9">
    <location>
        <position position="146"/>
    </location>
</feature>
<keyword evidence="7 9" id="KW-0233">DNA recombination</keyword>
<comment type="caution">
    <text evidence="12">The sequence shown here is derived from an EMBL/GenBank/DDBJ whole genome shotgun (WGS) entry which is preliminary data.</text>
</comment>
<feature type="active site" evidence="9">
    <location>
        <position position="266"/>
    </location>
</feature>
<comment type="subcellular location">
    <subcellularLocation>
        <location evidence="1 9">Cytoplasm</location>
    </subcellularLocation>
</comment>
<evidence type="ECO:0000313" key="12">
    <source>
        <dbReference type="EMBL" id="TBN05648.1"/>
    </source>
</evidence>
<evidence type="ECO:0000259" key="10">
    <source>
        <dbReference type="PROSITE" id="PS51898"/>
    </source>
</evidence>
<evidence type="ECO:0000259" key="11">
    <source>
        <dbReference type="PROSITE" id="PS51900"/>
    </source>
</evidence>
<dbReference type="PANTHER" id="PTHR30349:SF77">
    <property type="entry name" value="TYROSINE RECOMBINASE XERC"/>
    <property type="match status" value="1"/>
</dbReference>
<accession>A0A4Q9FL69</accession>
<feature type="active site" description="O-(3'-phospho-DNA)-tyrosine intermediate" evidence="9">
    <location>
        <position position="275"/>
    </location>
</feature>
<dbReference type="GO" id="GO:0003677">
    <property type="term" value="F:DNA binding"/>
    <property type="evidence" value="ECO:0007669"/>
    <property type="project" value="UniProtKB-UniRule"/>
</dbReference>
<feature type="active site" evidence="9">
    <location>
        <position position="240"/>
    </location>
</feature>
<dbReference type="InterPro" id="IPR004107">
    <property type="entry name" value="Integrase_SAM-like_N"/>
</dbReference>
<dbReference type="InterPro" id="IPR002104">
    <property type="entry name" value="Integrase_catalytic"/>
</dbReference>
<evidence type="ECO:0000256" key="3">
    <source>
        <dbReference type="ARBA" id="ARBA00022618"/>
    </source>
</evidence>
<keyword evidence="13" id="KW-1185">Reference proteome</keyword>
<feature type="active site" evidence="9">
    <location>
        <position position="243"/>
    </location>
</feature>
<evidence type="ECO:0000256" key="6">
    <source>
        <dbReference type="ARBA" id="ARBA00023125"/>
    </source>
</evidence>
<feature type="active site" evidence="9">
    <location>
        <position position="170"/>
    </location>
</feature>
<reference evidence="12 13" key="1">
    <citation type="submission" date="2019-02" db="EMBL/GenBank/DDBJ databases">
        <title>Hyunsoonleella sp., isolated from marine sediment.</title>
        <authorList>
            <person name="Liu B.-T."/>
        </authorList>
    </citation>
    <scope>NUCLEOTIDE SEQUENCE [LARGE SCALE GENOMIC DNA]</scope>
    <source>
        <strain evidence="12 13">T58</strain>
    </source>
</reference>
<dbReference type="RefSeq" id="WP_130963265.1">
    <property type="nucleotide sequence ID" value="NZ_SIRT01000002.1"/>
</dbReference>
<dbReference type="Pfam" id="PF00589">
    <property type="entry name" value="Phage_integrase"/>
    <property type="match status" value="1"/>
</dbReference>
<dbReference type="EMBL" id="SIRT01000002">
    <property type="protein sequence ID" value="TBN05648.1"/>
    <property type="molecule type" value="Genomic_DNA"/>
</dbReference>
<evidence type="ECO:0000256" key="7">
    <source>
        <dbReference type="ARBA" id="ARBA00023172"/>
    </source>
</evidence>
<evidence type="ECO:0000256" key="2">
    <source>
        <dbReference type="ARBA" id="ARBA00022490"/>
    </source>
</evidence>
<keyword evidence="2 9" id="KW-0963">Cytoplasm</keyword>
<dbReference type="AlphaFoldDB" id="A0A4Q9FL69"/>
<dbReference type="PROSITE" id="PS51900">
    <property type="entry name" value="CB"/>
    <property type="match status" value="1"/>
</dbReference>
<gene>
    <name evidence="9" type="primary">xerC</name>
    <name evidence="12" type="ORF">EYD45_05075</name>
</gene>
<keyword evidence="6 9" id="KW-0238">DNA-binding</keyword>
<dbReference type="GO" id="GO:0005737">
    <property type="term" value="C:cytoplasm"/>
    <property type="evidence" value="ECO:0007669"/>
    <property type="project" value="UniProtKB-SubCell"/>
</dbReference>
<sequence length="296" mass="34221">MPFNVFIDYLLLEKNYSKLTAQAYQSDLESFQNFIAEEYSSKSIKKVNYSQIRSWIVQLVESGLTNRSINRKISSLSTYYKFLLKVGDIQQNPLAKHKALKTSKRVQIPFSEQEIDTVLNELDFDDSFEGLRDKLIIELFYSTGIRRIELVELKLQAIDLSQKTVKVLGKRNKERMVPLLNSVSETLKKYLEKRSDLHHITDSDYLFLTRKGAKIYETLVYRIINDYFSHASSKVKKSPHILRHSFATHLLNQGADLNAVKELLGHTSLAATQVYTHNSIAELKKVHLKAHPRSKK</sequence>
<dbReference type="HAMAP" id="MF_01808">
    <property type="entry name" value="Recomb_XerC_XerD"/>
    <property type="match status" value="1"/>
</dbReference>
<feature type="domain" description="Tyr recombinase" evidence="10">
    <location>
        <begin position="105"/>
        <end position="288"/>
    </location>
</feature>
<feature type="domain" description="Core-binding (CB)" evidence="11">
    <location>
        <begin position="1"/>
        <end position="84"/>
    </location>
</feature>
<dbReference type="InterPro" id="IPR044068">
    <property type="entry name" value="CB"/>
</dbReference>
<proteinExistence type="inferred from homology"/>
<keyword evidence="8 9" id="KW-0131">Cell cycle</keyword>
<dbReference type="PANTHER" id="PTHR30349">
    <property type="entry name" value="PHAGE INTEGRASE-RELATED"/>
    <property type="match status" value="1"/>
</dbReference>
<dbReference type="Proteomes" id="UP000291142">
    <property type="component" value="Unassembled WGS sequence"/>
</dbReference>
<name>A0A4Q9FL69_9FLAO</name>
<dbReference type="GO" id="GO:0009037">
    <property type="term" value="F:tyrosine-based site-specific recombinase activity"/>
    <property type="evidence" value="ECO:0007669"/>
    <property type="project" value="UniProtKB-UniRule"/>
</dbReference>
<comment type="subunit">
    <text evidence="9">Forms a cyclic heterotetrameric complex composed of two molecules of XerC and two molecules of XerD.</text>
</comment>
<evidence type="ECO:0000256" key="4">
    <source>
        <dbReference type="ARBA" id="ARBA00022829"/>
    </source>
</evidence>
<dbReference type="SUPFAM" id="SSF56349">
    <property type="entry name" value="DNA breaking-rejoining enzymes"/>
    <property type="match status" value="1"/>
</dbReference>
<protein>
    <recommendedName>
        <fullName evidence="9">Tyrosine recombinase XerC</fullName>
    </recommendedName>
</protein>
<dbReference type="InterPro" id="IPR011010">
    <property type="entry name" value="DNA_brk_join_enz"/>
</dbReference>
<evidence type="ECO:0000256" key="5">
    <source>
        <dbReference type="ARBA" id="ARBA00022908"/>
    </source>
</evidence>
<dbReference type="InterPro" id="IPR023009">
    <property type="entry name" value="Tyrosine_recombinase_XerC/XerD"/>
</dbReference>
<keyword evidence="3 9" id="KW-0132">Cell division</keyword>
<keyword evidence="4 9" id="KW-0159">Chromosome partition</keyword>
<evidence type="ECO:0000256" key="1">
    <source>
        <dbReference type="ARBA" id="ARBA00004496"/>
    </source>
</evidence>
<dbReference type="CDD" id="cd00798">
    <property type="entry name" value="INT_XerDC_C"/>
    <property type="match status" value="1"/>
</dbReference>
<evidence type="ECO:0000313" key="13">
    <source>
        <dbReference type="Proteomes" id="UP000291142"/>
    </source>
</evidence>
<dbReference type="GO" id="GO:0051301">
    <property type="term" value="P:cell division"/>
    <property type="evidence" value="ECO:0007669"/>
    <property type="project" value="UniProtKB-KW"/>
</dbReference>
<dbReference type="InterPro" id="IPR010998">
    <property type="entry name" value="Integrase_recombinase_N"/>
</dbReference>
<comment type="similarity">
    <text evidence="9">Belongs to the 'phage' integrase family. XerC subfamily.</text>
</comment>
<keyword evidence="5 9" id="KW-0229">DNA integration</keyword>
<comment type="function">
    <text evidence="9">Site-specific tyrosine recombinase, which acts by catalyzing the cutting and rejoining of the recombining DNA molecules. The XerC-XerD complex is essential to convert dimers of the bacterial chromosome into monomers to permit their segregation at cell division. It also contributes to the segregational stability of plasmids.</text>
</comment>
<dbReference type="PROSITE" id="PS51898">
    <property type="entry name" value="TYR_RECOMBINASE"/>
    <property type="match status" value="1"/>
</dbReference>
<dbReference type="Pfam" id="PF02899">
    <property type="entry name" value="Phage_int_SAM_1"/>
    <property type="match status" value="1"/>
</dbReference>
<evidence type="ECO:0000256" key="9">
    <source>
        <dbReference type="HAMAP-Rule" id="MF_01808"/>
    </source>
</evidence>